<reference evidence="1 2" key="1">
    <citation type="submission" date="2021-11" db="EMBL/GenBank/DDBJ databases">
        <title>Draft genome sequence of Actinomycetospora sp. SF1 isolated from the rhizosphere soil.</title>
        <authorList>
            <person name="Duangmal K."/>
            <person name="Chantavorakit T."/>
        </authorList>
    </citation>
    <scope>NUCLEOTIDE SEQUENCE [LARGE SCALE GENOMIC DNA]</scope>
    <source>
        <strain evidence="1 2">TBRC 5722</strain>
    </source>
</reference>
<protein>
    <submittedName>
        <fullName evidence="1">Uncharacterized protein</fullName>
    </submittedName>
</protein>
<name>A0ABS8P2B8_9PSEU</name>
<evidence type="ECO:0000313" key="1">
    <source>
        <dbReference type="EMBL" id="MCD2192244.1"/>
    </source>
</evidence>
<dbReference type="Proteomes" id="UP001199469">
    <property type="component" value="Unassembled WGS sequence"/>
</dbReference>
<comment type="caution">
    <text evidence="1">The sequence shown here is derived from an EMBL/GenBank/DDBJ whole genome shotgun (WGS) entry which is preliminary data.</text>
</comment>
<organism evidence="1 2">
    <name type="scientific">Actinomycetospora endophytica</name>
    <dbReference type="NCBI Taxonomy" id="2291215"/>
    <lineage>
        <taxon>Bacteria</taxon>
        <taxon>Bacillati</taxon>
        <taxon>Actinomycetota</taxon>
        <taxon>Actinomycetes</taxon>
        <taxon>Pseudonocardiales</taxon>
        <taxon>Pseudonocardiaceae</taxon>
        <taxon>Actinomycetospora</taxon>
    </lineage>
</organism>
<evidence type="ECO:0000313" key="2">
    <source>
        <dbReference type="Proteomes" id="UP001199469"/>
    </source>
</evidence>
<sequence>MGALISLCFMMFRLMFVMMRMTVVAMIWMVQVSVLLIASLAGGGPRRRLPRLRL</sequence>
<keyword evidence="2" id="KW-1185">Reference proteome</keyword>
<gene>
    <name evidence="1" type="ORF">LQ327_02390</name>
</gene>
<accession>A0ABS8P2B8</accession>
<dbReference type="EMBL" id="JAJNDB010000001">
    <property type="protein sequence ID" value="MCD2192244.1"/>
    <property type="molecule type" value="Genomic_DNA"/>
</dbReference>
<proteinExistence type="predicted"/>